<dbReference type="InterPro" id="IPR017452">
    <property type="entry name" value="GPCR_Rhodpsn_7TM"/>
</dbReference>
<dbReference type="PROSITE" id="PS50262">
    <property type="entry name" value="G_PROTEIN_RECEP_F1_2"/>
    <property type="match status" value="1"/>
</dbReference>
<evidence type="ECO:0000256" key="5">
    <source>
        <dbReference type="ARBA" id="ARBA00022989"/>
    </source>
</evidence>
<evidence type="ECO:0000256" key="3">
    <source>
        <dbReference type="ARBA" id="ARBA00022475"/>
    </source>
</evidence>
<evidence type="ECO:0000313" key="12">
    <source>
        <dbReference type="Proteomes" id="UP000719412"/>
    </source>
</evidence>
<name>A0A8J6HFM9_TENMO</name>
<keyword evidence="4 9" id="KW-0812">Transmembrane</keyword>
<dbReference type="PANTHER" id="PTHR24241:SF76">
    <property type="entry name" value="NEUROPEPTIDE SIFAMIDE RECEPTOR"/>
    <property type="match status" value="1"/>
</dbReference>
<evidence type="ECO:0000256" key="8">
    <source>
        <dbReference type="SAM" id="MobiDB-lite"/>
    </source>
</evidence>
<dbReference type="InterPro" id="IPR000276">
    <property type="entry name" value="GPCR_Rhodpsn"/>
</dbReference>
<evidence type="ECO:0000256" key="9">
    <source>
        <dbReference type="SAM" id="Phobius"/>
    </source>
</evidence>
<keyword evidence="7" id="KW-0675">Receptor</keyword>
<feature type="compositionally biased region" description="Basic residues" evidence="8">
    <location>
        <begin position="12"/>
        <end position="22"/>
    </location>
</feature>
<protein>
    <recommendedName>
        <fullName evidence="10">G-protein coupled receptors family 1 profile domain-containing protein</fullName>
    </recommendedName>
</protein>
<comment type="caution">
    <text evidence="11">The sequence shown here is derived from an EMBL/GenBank/DDBJ whole genome shotgun (WGS) entry which is preliminary data.</text>
</comment>
<dbReference type="Pfam" id="PF00001">
    <property type="entry name" value="7tm_1"/>
    <property type="match status" value="1"/>
</dbReference>
<reference evidence="11" key="1">
    <citation type="journal article" date="2020" name="J Insects Food Feed">
        <title>The yellow mealworm (Tenebrio molitor) genome: a resource for the emerging insects as food and feed industry.</title>
        <authorList>
            <person name="Eriksson T."/>
            <person name="Andere A."/>
            <person name="Kelstrup H."/>
            <person name="Emery V."/>
            <person name="Picard C."/>
        </authorList>
    </citation>
    <scope>NUCLEOTIDE SEQUENCE</scope>
    <source>
        <strain evidence="11">Stoneville</strain>
        <tissue evidence="11">Whole head</tissue>
    </source>
</reference>
<evidence type="ECO:0000256" key="7">
    <source>
        <dbReference type="ARBA" id="ARBA00023170"/>
    </source>
</evidence>
<gene>
    <name evidence="11" type="ORF">GEV33_009238</name>
</gene>
<evidence type="ECO:0000256" key="4">
    <source>
        <dbReference type="ARBA" id="ARBA00022692"/>
    </source>
</evidence>
<evidence type="ECO:0000256" key="2">
    <source>
        <dbReference type="ARBA" id="ARBA00010663"/>
    </source>
</evidence>
<accession>A0A8J6HFM9</accession>
<dbReference type="PRINTS" id="PR00237">
    <property type="entry name" value="GPCRRHODOPSN"/>
</dbReference>
<comment type="similarity">
    <text evidence="2">Belongs to the G-protein coupled receptor 1 family.</text>
</comment>
<evidence type="ECO:0000259" key="10">
    <source>
        <dbReference type="PROSITE" id="PS50262"/>
    </source>
</evidence>
<dbReference type="Proteomes" id="UP000719412">
    <property type="component" value="Unassembled WGS sequence"/>
</dbReference>
<dbReference type="AlphaFoldDB" id="A0A8J6HFM9"/>
<evidence type="ECO:0000313" key="11">
    <source>
        <dbReference type="EMBL" id="KAH0813553.1"/>
    </source>
</evidence>
<organism evidence="11 12">
    <name type="scientific">Tenebrio molitor</name>
    <name type="common">Yellow mealworm beetle</name>
    <dbReference type="NCBI Taxonomy" id="7067"/>
    <lineage>
        <taxon>Eukaryota</taxon>
        <taxon>Metazoa</taxon>
        <taxon>Ecdysozoa</taxon>
        <taxon>Arthropoda</taxon>
        <taxon>Hexapoda</taxon>
        <taxon>Insecta</taxon>
        <taxon>Pterygota</taxon>
        <taxon>Neoptera</taxon>
        <taxon>Endopterygota</taxon>
        <taxon>Coleoptera</taxon>
        <taxon>Polyphaga</taxon>
        <taxon>Cucujiformia</taxon>
        <taxon>Tenebrionidae</taxon>
        <taxon>Tenebrio</taxon>
    </lineage>
</organism>
<feature type="region of interest" description="Disordered" evidence="8">
    <location>
        <begin position="1"/>
        <end position="22"/>
    </location>
</feature>
<dbReference type="EMBL" id="JABDTM020025174">
    <property type="protein sequence ID" value="KAH0813553.1"/>
    <property type="molecule type" value="Genomic_DNA"/>
</dbReference>
<dbReference type="SUPFAM" id="SSF81321">
    <property type="entry name" value="Family A G protein-coupled receptor-like"/>
    <property type="match status" value="1"/>
</dbReference>
<feature type="transmembrane region" description="Helical" evidence="9">
    <location>
        <begin position="205"/>
        <end position="231"/>
    </location>
</feature>
<feature type="domain" description="G-protein coupled receptors family 1 profile" evidence="10">
    <location>
        <begin position="140"/>
        <end position="321"/>
    </location>
</feature>
<feature type="transmembrane region" description="Helical" evidence="9">
    <location>
        <begin position="159"/>
        <end position="185"/>
    </location>
</feature>
<feature type="transmembrane region" description="Helical" evidence="9">
    <location>
        <begin position="260"/>
        <end position="285"/>
    </location>
</feature>
<keyword evidence="3" id="KW-1003">Cell membrane</keyword>
<dbReference type="Gene3D" id="1.20.1070.10">
    <property type="entry name" value="Rhodopsin 7-helix transmembrane proteins"/>
    <property type="match status" value="1"/>
</dbReference>
<keyword evidence="6 9" id="KW-0472">Membrane</keyword>
<evidence type="ECO:0000256" key="1">
    <source>
        <dbReference type="ARBA" id="ARBA00004651"/>
    </source>
</evidence>
<dbReference type="GO" id="GO:0004930">
    <property type="term" value="F:G protein-coupled receptor activity"/>
    <property type="evidence" value="ECO:0007669"/>
    <property type="project" value="InterPro"/>
</dbReference>
<proteinExistence type="inferred from homology"/>
<keyword evidence="5 9" id="KW-1133">Transmembrane helix</keyword>
<dbReference type="GO" id="GO:0005886">
    <property type="term" value="C:plasma membrane"/>
    <property type="evidence" value="ECO:0007669"/>
    <property type="project" value="UniProtKB-SubCell"/>
</dbReference>
<evidence type="ECO:0000256" key="6">
    <source>
        <dbReference type="ARBA" id="ARBA00023136"/>
    </source>
</evidence>
<reference evidence="11" key="2">
    <citation type="submission" date="2021-08" db="EMBL/GenBank/DDBJ databases">
        <authorList>
            <person name="Eriksson T."/>
        </authorList>
    </citation>
    <scope>NUCLEOTIDE SEQUENCE</scope>
    <source>
        <strain evidence="11">Stoneville</strain>
        <tissue evidence="11">Whole head</tissue>
    </source>
</reference>
<feature type="transmembrane region" description="Helical" evidence="9">
    <location>
        <begin position="305"/>
        <end position="324"/>
    </location>
</feature>
<dbReference type="GO" id="GO:0032870">
    <property type="term" value="P:cellular response to hormone stimulus"/>
    <property type="evidence" value="ECO:0007669"/>
    <property type="project" value="TreeGrafter"/>
</dbReference>
<dbReference type="GO" id="GO:0042277">
    <property type="term" value="F:peptide binding"/>
    <property type="evidence" value="ECO:0007669"/>
    <property type="project" value="TreeGrafter"/>
</dbReference>
<keyword evidence="12" id="KW-1185">Reference proteome</keyword>
<dbReference type="PANTHER" id="PTHR24241">
    <property type="entry name" value="NEUROPEPTIDE RECEPTOR-RELATED G-PROTEIN COUPLED RECEPTOR"/>
    <property type="match status" value="1"/>
</dbReference>
<comment type="subcellular location">
    <subcellularLocation>
        <location evidence="1">Cell membrane</location>
        <topology evidence="1">Multi-pass membrane protein</topology>
    </subcellularLocation>
</comment>
<sequence length="392" mass="44469">MNVQEGAEFCKSRPRPRTSHHPRTPVTLFLFFGDGRHIFMTRRSERFKFNPDPIRINLRELILSGICWCGGTCTPPLELFPTGLAKSVSPDPVGRVKAKHQRAGAACVAAPRTPTRRPNCLDEEAPLGGFIATKAPARGRFLAIWWPLKCQITKKRARIMIVLIWFIALTTTIPWAIFFDLVGVFTDAPDVELCIEVWPDSMNGALYFLIGNLIFCYILPMILITMCYVLIWIKVWRRNIPTDTKDAQMERMQQKSKVKVVKMLVAVVILFVVSWLPLYVIFARIKLGGVVEGWEEEALSIAAPIAQWLGASNSCINPVLYAFFNKKFRRGFVAIIKSRKCCGRLRYYETVAMMSSSTSMRKSSHFYNNNSSTRKVPLQDAAVSYIYNNTGV</sequence>